<sequence>MIKKIILIAGLALALLGCKSEDDSALRAQQRADAISNEKRDIAYYLSQHYNLYSNSLQSTLNNDNLSVSIADLVSDGQSPTLRARVKQADETIRTLQGIEAFTDELLELRLADGTMLKDLQQGQLPLFAFEPKGNEQTWQFIEAFDIYGNTHQLDVYQLPSFPVFVVDNNSAKSLQAGLQAMRQELQKLGQQPINQSDDLLSTSQARNLNVSNKSESQPLSTTVLKKIRLEDDKEPWILGKAEIYALVTGVDPSRDKPTIDVVDMPYLDYDKIDYYPNQVMIHWSRYRWGAVDIVLMEQDSGTDYKELAKLLVEAAEKVLQSIPDLEAQGYSVIANITGKIIDAIPSGLLTNDDDFVDVFYTIQQDKPYIDHPGTTNNALVTLEPLTIYPTR</sequence>
<accession>A0AAU6SQK2</accession>
<name>A0AAU6SQK2_UNCXX</name>
<protein>
    <submittedName>
        <fullName evidence="1">DUF3103 domain-containing protein</fullName>
    </submittedName>
</protein>
<dbReference type="EMBL" id="CP095338">
    <property type="protein sequence ID" value="XAG22232.1"/>
    <property type="molecule type" value="Genomic_DNA"/>
</dbReference>
<organism evidence="1">
    <name type="scientific">bacterium 19PA01SH03</name>
    <dbReference type="NCBI Taxonomy" id="2920705"/>
    <lineage>
        <taxon>Bacteria</taxon>
    </lineage>
</organism>
<dbReference type="Pfam" id="PF11301">
    <property type="entry name" value="DUF3103"/>
    <property type="match status" value="1"/>
</dbReference>
<proteinExistence type="predicted"/>
<reference evidence="1" key="1">
    <citation type="submission" date="2022-03" db="EMBL/GenBank/DDBJ databases">
        <title>Sea Food Isolates.</title>
        <authorList>
            <person name="Li c."/>
        </authorList>
    </citation>
    <scope>NUCLEOTIDE SEQUENCE</scope>
    <source>
        <strain evidence="1">19PA01SH03</strain>
    </source>
</reference>
<dbReference type="InterPro" id="IPR021452">
    <property type="entry name" value="DUF3103"/>
</dbReference>
<gene>
    <name evidence="1" type="ORF">MRN70_05355</name>
</gene>
<dbReference type="PROSITE" id="PS51257">
    <property type="entry name" value="PROKAR_LIPOPROTEIN"/>
    <property type="match status" value="1"/>
</dbReference>
<evidence type="ECO:0000313" key="1">
    <source>
        <dbReference type="EMBL" id="XAG22232.1"/>
    </source>
</evidence>
<dbReference type="AlphaFoldDB" id="A0AAU6SQK2"/>